<evidence type="ECO:0000256" key="1">
    <source>
        <dbReference type="ARBA" id="ARBA00023015"/>
    </source>
</evidence>
<dbReference type="GO" id="GO:0003700">
    <property type="term" value="F:DNA-binding transcription factor activity"/>
    <property type="evidence" value="ECO:0007669"/>
    <property type="project" value="InterPro"/>
</dbReference>
<proteinExistence type="predicted"/>
<keyword evidence="2" id="KW-0238">DNA-binding</keyword>
<evidence type="ECO:0000313" key="5">
    <source>
        <dbReference type="EMBL" id="MBH9576994.1"/>
    </source>
</evidence>
<keyword evidence="1" id="KW-0805">Transcription regulation</keyword>
<dbReference type="Gene3D" id="1.10.10.60">
    <property type="entry name" value="Homeodomain-like"/>
    <property type="match status" value="1"/>
</dbReference>
<dbReference type="InterPro" id="IPR050204">
    <property type="entry name" value="AraC_XylS_family_regulators"/>
</dbReference>
<dbReference type="Pfam" id="PF12833">
    <property type="entry name" value="HTH_18"/>
    <property type="match status" value="1"/>
</dbReference>
<accession>A0A931NHE5</accession>
<dbReference type="InterPro" id="IPR018060">
    <property type="entry name" value="HTH_AraC"/>
</dbReference>
<dbReference type="Proteomes" id="UP000613266">
    <property type="component" value="Unassembled WGS sequence"/>
</dbReference>
<keyword evidence="6" id="KW-1185">Reference proteome</keyword>
<keyword evidence="3" id="KW-0804">Transcription</keyword>
<comment type="caution">
    <text evidence="5">The sequence shown here is derived from an EMBL/GenBank/DDBJ whole genome shotgun (WGS) entry which is preliminary data.</text>
</comment>
<name>A0A931NHE5_9BURK</name>
<protein>
    <submittedName>
        <fullName evidence="5">Helix-turn-helix domain-containing protein</fullName>
    </submittedName>
</protein>
<evidence type="ECO:0000256" key="3">
    <source>
        <dbReference type="ARBA" id="ARBA00023163"/>
    </source>
</evidence>
<dbReference type="PROSITE" id="PS01124">
    <property type="entry name" value="HTH_ARAC_FAMILY_2"/>
    <property type="match status" value="1"/>
</dbReference>
<gene>
    <name evidence="5" type="ORF">I7X39_08760</name>
</gene>
<dbReference type="PANTHER" id="PTHR46796:SF6">
    <property type="entry name" value="ARAC SUBFAMILY"/>
    <property type="match status" value="1"/>
</dbReference>
<evidence type="ECO:0000256" key="2">
    <source>
        <dbReference type="ARBA" id="ARBA00023125"/>
    </source>
</evidence>
<dbReference type="InterPro" id="IPR009057">
    <property type="entry name" value="Homeodomain-like_sf"/>
</dbReference>
<dbReference type="SMART" id="SM00342">
    <property type="entry name" value="HTH_ARAC"/>
    <property type="match status" value="1"/>
</dbReference>
<evidence type="ECO:0000259" key="4">
    <source>
        <dbReference type="PROSITE" id="PS01124"/>
    </source>
</evidence>
<organism evidence="5 6">
    <name type="scientific">Inhella proteolytica</name>
    <dbReference type="NCBI Taxonomy" id="2795029"/>
    <lineage>
        <taxon>Bacteria</taxon>
        <taxon>Pseudomonadati</taxon>
        <taxon>Pseudomonadota</taxon>
        <taxon>Betaproteobacteria</taxon>
        <taxon>Burkholderiales</taxon>
        <taxon>Sphaerotilaceae</taxon>
        <taxon>Inhella</taxon>
    </lineage>
</organism>
<dbReference type="SUPFAM" id="SSF46689">
    <property type="entry name" value="Homeodomain-like"/>
    <property type="match status" value="2"/>
</dbReference>
<feature type="domain" description="HTH araC/xylS-type" evidence="4">
    <location>
        <begin position="189"/>
        <end position="290"/>
    </location>
</feature>
<dbReference type="RefSeq" id="WP_198110709.1">
    <property type="nucleotide sequence ID" value="NZ_JAEDAK010000005.1"/>
</dbReference>
<dbReference type="PANTHER" id="PTHR46796">
    <property type="entry name" value="HTH-TYPE TRANSCRIPTIONAL ACTIVATOR RHAS-RELATED"/>
    <property type="match status" value="1"/>
</dbReference>
<dbReference type="AlphaFoldDB" id="A0A931NHE5"/>
<sequence length="293" mass="32242">MEAPARVDQVLSRSRAQLERRLELGDGMALALWRNAHDSPRYVQPGHHTLSVYLQGGQGTRALGMPGEGSPGCHCVLPAEHESRWQVGSGQRFLHLYCSGLSWAERVVRLLDAEPRALSLGLRLFAQDATLRHWGQAVAALDWAAPEARLQAEALAHQALDRLLLEAATPAQRQGAQRPRGGLSAAARRQLLAFLEAHLDAPNEALSLAALAARVHLSEFHFARMFRVSMGCSVHEWLAAARRRRAVQLVRQGRLPLAEVARRCGYANPSHLSRTLRGSLGLSPRELRRLGPP</sequence>
<evidence type="ECO:0000313" key="6">
    <source>
        <dbReference type="Proteomes" id="UP000613266"/>
    </source>
</evidence>
<dbReference type="EMBL" id="JAEDAK010000005">
    <property type="protein sequence ID" value="MBH9576994.1"/>
    <property type="molecule type" value="Genomic_DNA"/>
</dbReference>
<dbReference type="GO" id="GO:0043565">
    <property type="term" value="F:sequence-specific DNA binding"/>
    <property type="evidence" value="ECO:0007669"/>
    <property type="project" value="InterPro"/>
</dbReference>
<reference evidence="5" key="1">
    <citation type="submission" date="2020-12" db="EMBL/GenBank/DDBJ databases">
        <title>The genome sequence of Inhella sp. 1Y17.</title>
        <authorList>
            <person name="Liu Y."/>
        </authorList>
    </citation>
    <scope>NUCLEOTIDE SEQUENCE</scope>
    <source>
        <strain evidence="5">1Y17</strain>
    </source>
</reference>